<evidence type="ECO:0000313" key="4">
    <source>
        <dbReference type="EMBL" id="CAF1005732.1"/>
    </source>
</evidence>
<feature type="domain" description="EF-hand" evidence="3">
    <location>
        <begin position="1"/>
        <end position="32"/>
    </location>
</feature>
<dbReference type="SUPFAM" id="SSF47473">
    <property type="entry name" value="EF-hand"/>
    <property type="match status" value="1"/>
</dbReference>
<dbReference type="PROSITE" id="PS00018">
    <property type="entry name" value="EF_HAND_1"/>
    <property type="match status" value="2"/>
</dbReference>
<dbReference type="Proteomes" id="UP000663828">
    <property type="component" value="Unassembled WGS sequence"/>
</dbReference>
<evidence type="ECO:0000256" key="2">
    <source>
        <dbReference type="SAM" id="MobiDB-lite"/>
    </source>
</evidence>
<accession>A0A814H5V8</accession>
<gene>
    <name evidence="4" type="ORF">XAT740_LOCUS13449</name>
</gene>
<evidence type="ECO:0000259" key="3">
    <source>
        <dbReference type="PROSITE" id="PS50222"/>
    </source>
</evidence>
<proteinExistence type="predicted"/>
<name>A0A814H5V8_ADIRI</name>
<dbReference type="SMART" id="SM00054">
    <property type="entry name" value="EFh"/>
    <property type="match status" value="2"/>
</dbReference>
<evidence type="ECO:0000256" key="1">
    <source>
        <dbReference type="ARBA" id="ARBA00022837"/>
    </source>
</evidence>
<feature type="region of interest" description="Disordered" evidence="2">
    <location>
        <begin position="219"/>
        <end position="263"/>
    </location>
</feature>
<dbReference type="Pfam" id="PF13202">
    <property type="entry name" value="EF-hand_5"/>
    <property type="match status" value="2"/>
</dbReference>
<feature type="compositionally biased region" description="Pro residues" evidence="2">
    <location>
        <begin position="225"/>
        <end position="234"/>
    </location>
</feature>
<dbReference type="EMBL" id="CAJNOR010000781">
    <property type="protein sequence ID" value="CAF1005732.1"/>
    <property type="molecule type" value="Genomic_DNA"/>
</dbReference>
<feature type="domain" description="EF-hand" evidence="3">
    <location>
        <begin position="495"/>
        <end position="530"/>
    </location>
</feature>
<sequence>MADEIFDQADLNKDQRLDLNEFRNLISQNLGPGASIYTGNLSDGGQYSGRYFDSSSSGGYLDGHNSTGGYNNVGEGYSGVADGYNGVGDLGGGTLNGAGNIDANTTFNSFDQTSFASSTGGGSVVGAGTGNGGLTFDAEGNSVAERTVGTAGDISTSSFDAGNSQQQIQQYATNAQGLYQDPNPQIIRRPAQGEQITYTQNIKIRFLQPPAIPPPGPLIIKEVRPPQPPPPPPLVVRQRAPTRPTPPPLILREKPPPIPTQTGAQTVIRKLPPLPLPPRSVIIERLPPTPPKPRDIIIERWIPYNVLANRKTIVQRAEEPKPYPKPRNVIIQYEAPQVRIVRQFQRLGVTPENPQEYVQRYGTSLYDSQTLVQQARAAGVIEDISPPTNLAGVGGTSSATFNNEYGTATPGAESTGIGSPASFDSSGYGGQTGSAEFSGFETGQNGTSGGFSASYESGSYSSQGASTSAGGGNNGTLHGDASASGYQSYSGSNGSNIDLANAAFNAADLNKDGLIDPNEFRQFLGSQLQYVE</sequence>
<comment type="caution">
    <text evidence="4">The sequence shown here is derived from an EMBL/GenBank/DDBJ whole genome shotgun (WGS) entry which is preliminary data.</text>
</comment>
<keyword evidence="1" id="KW-0106">Calcium</keyword>
<organism evidence="4 5">
    <name type="scientific">Adineta ricciae</name>
    <name type="common">Rotifer</name>
    <dbReference type="NCBI Taxonomy" id="249248"/>
    <lineage>
        <taxon>Eukaryota</taxon>
        <taxon>Metazoa</taxon>
        <taxon>Spiralia</taxon>
        <taxon>Gnathifera</taxon>
        <taxon>Rotifera</taxon>
        <taxon>Eurotatoria</taxon>
        <taxon>Bdelloidea</taxon>
        <taxon>Adinetida</taxon>
        <taxon>Adinetidae</taxon>
        <taxon>Adineta</taxon>
    </lineage>
</organism>
<dbReference type="GO" id="GO:0005509">
    <property type="term" value="F:calcium ion binding"/>
    <property type="evidence" value="ECO:0007669"/>
    <property type="project" value="InterPro"/>
</dbReference>
<dbReference type="AlphaFoldDB" id="A0A814H5V8"/>
<keyword evidence="5" id="KW-1185">Reference proteome</keyword>
<protein>
    <recommendedName>
        <fullName evidence="3">EF-hand domain-containing protein</fullName>
    </recommendedName>
</protein>
<dbReference type="InterPro" id="IPR011992">
    <property type="entry name" value="EF-hand-dom_pair"/>
</dbReference>
<dbReference type="InterPro" id="IPR018247">
    <property type="entry name" value="EF_Hand_1_Ca_BS"/>
</dbReference>
<dbReference type="PROSITE" id="PS50222">
    <property type="entry name" value="EF_HAND_2"/>
    <property type="match status" value="2"/>
</dbReference>
<evidence type="ECO:0000313" key="5">
    <source>
        <dbReference type="Proteomes" id="UP000663828"/>
    </source>
</evidence>
<reference evidence="4" key="1">
    <citation type="submission" date="2021-02" db="EMBL/GenBank/DDBJ databases">
        <authorList>
            <person name="Nowell W R."/>
        </authorList>
    </citation>
    <scope>NUCLEOTIDE SEQUENCE</scope>
</reference>
<feature type="region of interest" description="Disordered" evidence="2">
    <location>
        <begin position="404"/>
        <end position="457"/>
    </location>
</feature>
<dbReference type="InterPro" id="IPR002048">
    <property type="entry name" value="EF_hand_dom"/>
</dbReference>